<feature type="compositionally biased region" description="Acidic residues" evidence="4">
    <location>
        <begin position="177"/>
        <end position="190"/>
    </location>
</feature>
<reference evidence="5" key="1">
    <citation type="submission" date="2022-11" db="EMBL/GenBank/DDBJ databases">
        <title>Centuries of genome instability and evolution in soft-shell clam transmissible cancer (bioRxiv).</title>
        <authorList>
            <person name="Hart S.F.M."/>
            <person name="Yonemitsu M.A."/>
            <person name="Giersch R.M."/>
            <person name="Beal B.F."/>
            <person name="Arriagada G."/>
            <person name="Davis B.W."/>
            <person name="Ostrander E.A."/>
            <person name="Goff S.P."/>
            <person name="Metzger M.J."/>
        </authorList>
    </citation>
    <scope>NUCLEOTIDE SEQUENCE</scope>
    <source>
        <strain evidence="5">MELC-2E11</strain>
        <tissue evidence="5">Siphon/mantle</tissue>
    </source>
</reference>
<gene>
    <name evidence="5" type="ORF">MAR_025162</name>
</gene>
<keyword evidence="6" id="KW-1185">Reference proteome</keyword>
<feature type="non-terminal residue" evidence="5">
    <location>
        <position position="190"/>
    </location>
</feature>
<dbReference type="Pfam" id="PF11705">
    <property type="entry name" value="RNA_pol_3_Rpc31"/>
    <property type="match status" value="1"/>
</dbReference>
<evidence type="ECO:0000256" key="4">
    <source>
        <dbReference type="SAM" id="MobiDB-lite"/>
    </source>
</evidence>
<dbReference type="PANTHER" id="PTHR15367:SF2">
    <property type="entry name" value="DNA-DIRECTED RNA POLYMERASE III SUBUNIT"/>
    <property type="match status" value="1"/>
</dbReference>
<evidence type="ECO:0000256" key="3">
    <source>
        <dbReference type="ARBA" id="ARBA00023242"/>
    </source>
</evidence>
<sequence>VFQNQEFKPVPLVEDEDMQYIVALKQEFVGSLRKSKYFLTLGEKKKDIERYTDKYQLNQQDSGETFTPDWNRFPAELKVRERKVKKLRTSAVPNIPQRKKESVKVKEEDIAKALENLEKDEAQVDEAEEGGEAEEKKKEGEDDEDEANLEDELEYDEDDLEEETDYAVSYFDNGEGYGDDDGDDDEGPVY</sequence>
<feature type="compositionally biased region" description="Acidic residues" evidence="4">
    <location>
        <begin position="123"/>
        <end position="132"/>
    </location>
</feature>
<evidence type="ECO:0000256" key="2">
    <source>
        <dbReference type="ARBA" id="ARBA00008352"/>
    </source>
</evidence>
<dbReference type="Proteomes" id="UP001164746">
    <property type="component" value="Chromosome 3"/>
</dbReference>
<feature type="region of interest" description="Disordered" evidence="4">
    <location>
        <begin position="114"/>
        <end position="190"/>
    </location>
</feature>
<comment type="similarity">
    <text evidence="2">Belongs to the eukaryotic RPC7 RNA polymerase subunit family.</text>
</comment>
<feature type="compositionally biased region" description="Acidic residues" evidence="4">
    <location>
        <begin position="141"/>
        <end position="165"/>
    </location>
</feature>
<dbReference type="EMBL" id="CP111014">
    <property type="protein sequence ID" value="WAR00790.1"/>
    <property type="molecule type" value="Genomic_DNA"/>
</dbReference>
<protein>
    <submittedName>
        <fullName evidence="5">RPC7L-like protein</fullName>
    </submittedName>
</protein>
<name>A0ABY7DVW6_MYAAR</name>
<proteinExistence type="inferred from homology"/>
<evidence type="ECO:0000313" key="6">
    <source>
        <dbReference type="Proteomes" id="UP001164746"/>
    </source>
</evidence>
<evidence type="ECO:0000256" key="1">
    <source>
        <dbReference type="ARBA" id="ARBA00004123"/>
    </source>
</evidence>
<dbReference type="PANTHER" id="PTHR15367">
    <property type="entry name" value="DNA-DIRECTED RNA POLYMERASE III"/>
    <property type="match status" value="1"/>
</dbReference>
<organism evidence="5 6">
    <name type="scientific">Mya arenaria</name>
    <name type="common">Soft-shell clam</name>
    <dbReference type="NCBI Taxonomy" id="6604"/>
    <lineage>
        <taxon>Eukaryota</taxon>
        <taxon>Metazoa</taxon>
        <taxon>Spiralia</taxon>
        <taxon>Lophotrochozoa</taxon>
        <taxon>Mollusca</taxon>
        <taxon>Bivalvia</taxon>
        <taxon>Autobranchia</taxon>
        <taxon>Heteroconchia</taxon>
        <taxon>Euheterodonta</taxon>
        <taxon>Imparidentia</taxon>
        <taxon>Neoheterodontei</taxon>
        <taxon>Myida</taxon>
        <taxon>Myoidea</taxon>
        <taxon>Myidae</taxon>
        <taxon>Mya</taxon>
    </lineage>
</organism>
<keyword evidence="3" id="KW-0539">Nucleus</keyword>
<dbReference type="InterPro" id="IPR024661">
    <property type="entry name" value="RNA_pol_III_Rpc31"/>
</dbReference>
<evidence type="ECO:0000313" key="5">
    <source>
        <dbReference type="EMBL" id="WAR00790.1"/>
    </source>
</evidence>
<comment type="subcellular location">
    <subcellularLocation>
        <location evidence="1">Nucleus</location>
    </subcellularLocation>
</comment>
<accession>A0ABY7DVW6</accession>